<proteinExistence type="predicted"/>
<feature type="compositionally biased region" description="Low complexity" evidence="1">
    <location>
        <begin position="33"/>
        <end position="45"/>
    </location>
</feature>
<feature type="signal peptide" evidence="3">
    <location>
        <begin position="1"/>
        <end position="21"/>
    </location>
</feature>
<sequence length="307" mass="32429">MTQTPTRLLLPALLVTALALTGCSGGGGEDDSGGSSSVAADAPAAERQGNQLVDGDNVDSIASKPDEGSRAEPVVAEQQALIRKGSIALQADDVGQAQIDVQKVVDRHSGQVTDENSQSDKDGEPTYTRMVLRIPSDEFDEAVGELKAIGKLEDAKTKQEDVTTQVIDVQTRLRVQKRSIARITVLFQQATSIRDIMAIESELSQRQADLDALEQQAAYLADQTSMSTIAVSIDRTPDKKAAAAEDEDDAGFVAGLKAGWGALSTFAVGLATALGALLPWLVVVLIVGIPTLLLVRALRRRTPQSSG</sequence>
<keyword evidence="2" id="KW-0472">Membrane</keyword>
<reference evidence="6" key="1">
    <citation type="journal article" date="2019" name="Int. J. Syst. Evol. Microbiol.">
        <title>The Global Catalogue of Microorganisms (GCM) 10K type strain sequencing project: providing services to taxonomists for standard genome sequencing and annotation.</title>
        <authorList>
            <consortium name="The Broad Institute Genomics Platform"/>
            <consortium name="The Broad Institute Genome Sequencing Center for Infectious Disease"/>
            <person name="Wu L."/>
            <person name="Ma J."/>
        </authorList>
    </citation>
    <scope>NUCLEOTIDE SEQUENCE [LARGE SCALE GENOMIC DNA]</scope>
    <source>
        <strain evidence="6">JCM 18531</strain>
    </source>
</reference>
<keyword evidence="2" id="KW-1133">Transmembrane helix</keyword>
<dbReference type="Pfam" id="PF14257">
    <property type="entry name" value="DUF4349"/>
    <property type="match status" value="1"/>
</dbReference>
<feature type="domain" description="DUF4349" evidence="4">
    <location>
        <begin position="79"/>
        <end position="289"/>
    </location>
</feature>
<evidence type="ECO:0000313" key="6">
    <source>
        <dbReference type="Proteomes" id="UP001499974"/>
    </source>
</evidence>
<dbReference type="EMBL" id="BAABKM010000002">
    <property type="protein sequence ID" value="GAA4698167.1"/>
    <property type="molecule type" value="Genomic_DNA"/>
</dbReference>
<protein>
    <submittedName>
        <fullName evidence="5">DUF4349 domain-containing protein</fullName>
    </submittedName>
</protein>
<keyword evidence="6" id="KW-1185">Reference proteome</keyword>
<dbReference type="Proteomes" id="UP001499974">
    <property type="component" value="Unassembled WGS sequence"/>
</dbReference>
<dbReference type="PROSITE" id="PS51257">
    <property type="entry name" value="PROKAR_LIPOPROTEIN"/>
    <property type="match status" value="1"/>
</dbReference>
<evidence type="ECO:0000256" key="1">
    <source>
        <dbReference type="SAM" id="MobiDB-lite"/>
    </source>
</evidence>
<keyword evidence="2" id="KW-0812">Transmembrane</keyword>
<feature type="chain" id="PRO_5046220282" evidence="3">
    <location>
        <begin position="22"/>
        <end position="307"/>
    </location>
</feature>
<evidence type="ECO:0000256" key="2">
    <source>
        <dbReference type="SAM" id="Phobius"/>
    </source>
</evidence>
<feature type="region of interest" description="Disordered" evidence="1">
    <location>
        <begin position="25"/>
        <end position="73"/>
    </location>
</feature>
<accession>A0ABP8X1A9</accession>
<name>A0ABP8X1A9_9ACTN</name>
<comment type="caution">
    <text evidence="5">The sequence shown here is derived from an EMBL/GenBank/DDBJ whole genome shotgun (WGS) entry which is preliminary data.</text>
</comment>
<gene>
    <name evidence="5" type="ORF">GCM10023349_12690</name>
</gene>
<evidence type="ECO:0000256" key="3">
    <source>
        <dbReference type="SAM" id="SignalP"/>
    </source>
</evidence>
<evidence type="ECO:0000313" key="5">
    <source>
        <dbReference type="EMBL" id="GAA4698167.1"/>
    </source>
</evidence>
<dbReference type="RefSeq" id="WP_345520388.1">
    <property type="nucleotide sequence ID" value="NZ_BAABKM010000002.1"/>
</dbReference>
<dbReference type="InterPro" id="IPR025645">
    <property type="entry name" value="DUF4349"/>
</dbReference>
<keyword evidence="3" id="KW-0732">Signal</keyword>
<organism evidence="5 6">
    <name type="scientific">Nocardioides conyzicola</name>
    <dbReference type="NCBI Taxonomy" id="1651781"/>
    <lineage>
        <taxon>Bacteria</taxon>
        <taxon>Bacillati</taxon>
        <taxon>Actinomycetota</taxon>
        <taxon>Actinomycetes</taxon>
        <taxon>Propionibacteriales</taxon>
        <taxon>Nocardioidaceae</taxon>
        <taxon>Nocardioides</taxon>
    </lineage>
</organism>
<feature type="transmembrane region" description="Helical" evidence="2">
    <location>
        <begin position="266"/>
        <end position="295"/>
    </location>
</feature>
<evidence type="ECO:0000259" key="4">
    <source>
        <dbReference type="Pfam" id="PF14257"/>
    </source>
</evidence>